<name>A0A8X6Y8J8_9ARAC</name>
<gene>
    <name evidence="2" type="ORF">TNIN_75191</name>
</gene>
<accession>A0A8X6Y8J8</accession>
<proteinExistence type="predicted"/>
<evidence type="ECO:0000313" key="2">
    <source>
        <dbReference type="EMBL" id="GFY67527.1"/>
    </source>
</evidence>
<reference evidence="2" key="1">
    <citation type="submission" date="2020-08" db="EMBL/GenBank/DDBJ databases">
        <title>Multicomponent nature underlies the extraordinary mechanical properties of spider dragline silk.</title>
        <authorList>
            <person name="Kono N."/>
            <person name="Nakamura H."/>
            <person name="Mori M."/>
            <person name="Yoshida Y."/>
            <person name="Ohtoshi R."/>
            <person name="Malay A.D."/>
            <person name="Moran D.A.P."/>
            <person name="Tomita M."/>
            <person name="Numata K."/>
            <person name="Arakawa K."/>
        </authorList>
    </citation>
    <scope>NUCLEOTIDE SEQUENCE</scope>
</reference>
<protein>
    <submittedName>
        <fullName evidence="2">Uncharacterized protein</fullName>
    </submittedName>
</protein>
<feature type="region of interest" description="Disordered" evidence="1">
    <location>
        <begin position="31"/>
        <end position="56"/>
    </location>
</feature>
<evidence type="ECO:0000256" key="1">
    <source>
        <dbReference type="SAM" id="MobiDB-lite"/>
    </source>
</evidence>
<keyword evidence="3" id="KW-1185">Reference proteome</keyword>
<feature type="non-terminal residue" evidence="2">
    <location>
        <position position="56"/>
    </location>
</feature>
<dbReference type="Proteomes" id="UP000886998">
    <property type="component" value="Unassembled WGS sequence"/>
</dbReference>
<dbReference type="EMBL" id="BMAV01016596">
    <property type="protein sequence ID" value="GFY67527.1"/>
    <property type="molecule type" value="Genomic_DNA"/>
</dbReference>
<evidence type="ECO:0000313" key="3">
    <source>
        <dbReference type="Proteomes" id="UP000886998"/>
    </source>
</evidence>
<comment type="caution">
    <text evidence="2">The sequence shown here is derived from an EMBL/GenBank/DDBJ whole genome shotgun (WGS) entry which is preliminary data.</text>
</comment>
<dbReference type="AlphaFoldDB" id="A0A8X6Y8J8"/>
<sequence>MIPTTSPSSWFTSSWDSWYPWSSSRCATLQSPAGYAGTPNREASYMTNGPMRDPLP</sequence>
<organism evidence="2 3">
    <name type="scientific">Trichonephila inaurata madagascariensis</name>
    <dbReference type="NCBI Taxonomy" id="2747483"/>
    <lineage>
        <taxon>Eukaryota</taxon>
        <taxon>Metazoa</taxon>
        <taxon>Ecdysozoa</taxon>
        <taxon>Arthropoda</taxon>
        <taxon>Chelicerata</taxon>
        <taxon>Arachnida</taxon>
        <taxon>Araneae</taxon>
        <taxon>Araneomorphae</taxon>
        <taxon>Entelegynae</taxon>
        <taxon>Araneoidea</taxon>
        <taxon>Nephilidae</taxon>
        <taxon>Trichonephila</taxon>
        <taxon>Trichonephila inaurata</taxon>
    </lineage>
</organism>